<dbReference type="Gene3D" id="6.10.340.10">
    <property type="match status" value="1"/>
</dbReference>
<dbReference type="PANTHER" id="PTHR34220:SF7">
    <property type="entry name" value="SENSOR HISTIDINE KINASE YPDA"/>
    <property type="match status" value="1"/>
</dbReference>
<dbReference type="InterPro" id="IPR003594">
    <property type="entry name" value="HATPase_dom"/>
</dbReference>
<dbReference type="InterPro" id="IPR050640">
    <property type="entry name" value="Bact_2-comp_sensor_kinase"/>
</dbReference>
<dbReference type="PROSITE" id="PS50885">
    <property type="entry name" value="HAMP"/>
    <property type="match status" value="1"/>
</dbReference>
<dbReference type="SUPFAM" id="SSF55874">
    <property type="entry name" value="ATPase domain of HSP90 chaperone/DNA topoisomerase II/histidine kinase"/>
    <property type="match status" value="1"/>
</dbReference>
<feature type="coiled-coil region" evidence="7">
    <location>
        <begin position="407"/>
        <end position="434"/>
    </location>
</feature>
<keyword evidence="8" id="KW-0812">Transmembrane</keyword>
<evidence type="ECO:0000256" key="3">
    <source>
        <dbReference type="ARBA" id="ARBA00022553"/>
    </source>
</evidence>
<evidence type="ECO:0000256" key="8">
    <source>
        <dbReference type="SAM" id="Phobius"/>
    </source>
</evidence>
<keyword evidence="8" id="KW-1133">Transmembrane helix</keyword>
<feature type="transmembrane region" description="Helical" evidence="8">
    <location>
        <begin position="83"/>
        <end position="103"/>
    </location>
</feature>
<evidence type="ECO:0000313" key="10">
    <source>
        <dbReference type="EMBL" id="REK71637.1"/>
    </source>
</evidence>
<keyword evidence="11" id="KW-1185">Reference proteome</keyword>
<evidence type="ECO:0000256" key="2">
    <source>
        <dbReference type="ARBA" id="ARBA00022475"/>
    </source>
</evidence>
<gene>
    <name evidence="10" type="ORF">DX130_21870</name>
</gene>
<dbReference type="OrthoDB" id="2770831at2"/>
<evidence type="ECO:0000256" key="1">
    <source>
        <dbReference type="ARBA" id="ARBA00004651"/>
    </source>
</evidence>
<dbReference type="Pfam" id="PF02518">
    <property type="entry name" value="HATPase_c"/>
    <property type="match status" value="1"/>
</dbReference>
<keyword evidence="4" id="KW-0808">Transferase</keyword>
<protein>
    <submittedName>
        <fullName evidence="10">HAMP domain-containing protein</fullName>
    </submittedName>
</protein>
<dbReference type="InterPro" id="IPR003660">
    <property type="entry name" value="HAMP_dom"/>
</dbReference>
<evidence type="ECO:0000259" key="9">
    <source>
        <dbReference type="PROSITE" id="PS50885"/>
    </source>
</evidence>
<keyword evidence="2" id="KW-1003">Cell membrane</keyword>
<dbReference type="CDD" id="cd06225">
    <property type="entry name" value="HAMP"/>
    <property type="match status" value="1"/>
</dbReference>
<evidence type="ECO:0000313" key="11">
    <source>
        <dbReference type="Proteomes" id="UP000261905"/>
    </source>
</evidence>
<dbReference type="Pfam" id="PF00672">
    <property type="entry name" value="HAMP"/>
    <property type="match status" value="1"/>
</dbReference>
<feature type="transmembrane region" description="Helical" evidence="8">
    <location>
        <begin position="344"/>
        <end position="366"/>
    </location>
</feature>
<dbReference type="Proteomes" id="UP000261905">
    <property type="component" value="Unassembled WGS sequence"/>
</dbReference>
<dbReference type="EMBL" id="QUBQ01000005">
    <property type="protein sequence ID" value="REK71637.1"/>
    <property type="molecule type" value="Genomic_DNA"/>
</dbReference>
<dbReference type="InterPro" id="IPR036890">
    <property type="entry name" value="HATPase_C_sf"/>
</dbReference>
<accession>A0A371P6R3</accession>
<feature type="domain" description="HAMP" evidence="9">
    <location>
        <begin position="367"/>
        <end position="419"/>
    </location>
</feature>
<comment type="caution">
    <text evidence="10">The sequence shown here is derived from an EMBL/GenBank/DDBJ whole genome shotgun (WGS) entry which is preliminary data.</text>
</comment>
<comment type="subcellular location">
    <subcellularLocation>
        <location evidence="1">Cell membrane</location>
        <topology evidence="1">Multi-pass membrane protein</topology>
    </subcellularLocation>
</comment>
<keyword evidence="6 8" id="KW-0472">Membrane</keyword>
<keyword evidence="3" id="KW-0597">Phosphoprotein</keyword>
<dbReference type="AlphaFoldDB" id="A0A371P6R3"/>
<keyword evidence="5" id="KW-0418">Kinase</keyword>
<dbReference type="SMART" id="SM00304">
    <property type="entry name" value="HAMP"/>
    <property type="match status" value="1"/>
</dbReference>
<sequence>MASANSFLATSRLMKLSSGWSMKRIKSFRRTASNKAAIPAPGNITSGCSLFPFFSLFMIKGSQYNVGAGGRMEMFQFSYYRRIQLSFLILVLLPLIAVSLLSYHTTKANIIDKIHASNQGTLNVMARDILKTVDDLVFASDFMMQDTSLRPRLKYFMNMNGIEQFADYEQYIALIDAFSPISMKALNSELHMFLVNSNGFIIPSVESPGGMAYLGQHWDQVKDGLDVTLQGRVQWLGMAHGENGDKNEYYYAARVIRDYRADEYMATIVIGISKGYFEKLFSQTSSGSYALLDSKGELIAGDRALLEEEQISSVRSEVAISRTNWRLIYDLPEENVIGQISKTYYASALLIVVFVACFYLLSLVMARGLHRPIRKLEAVARKFGEGNYAVRFPARGKDEINALGRTLNDMLDRINQLIADIEQEQEQKRVMEMQAIFSKIRPHFLLNTLNSIKCSLALRDDREHSMKIDALMSLLRAYMKVHEPSTLKKECQLLQHYIEIMEMRNDKHISFVTDIPAELADVMLPKLLLQPLVENAIVHGFADMDEEEEAYIGITVARDEGRIRIRLSDNGTGMPPEKLEKLNRLFTPLEAAEHASYERVGLISVYQGLQLAYGSGAELRLSGLQAGGITAELVIPEEGMATTEEREADVQSNAHR</sequence>
<dbReference type="GO" id="GO:0005886">
    <property type="term" value="C:plasma membrane"/>
    <property type="evidence" value="ECO:0007669"/>
    <property type="project" value="UniProtKB-SubCell"/>
</dbReference>
<evidence type="ECO:0000256" key="5">
    <source>
        <dbReference type="ARBA" id="ARBA00022777"/>
    </source>
</evidence>
<dbReference type="Pfam" id="PF06580">
    <property type="entry name" value="His_kinase"/>
    <property type="match status" value="1"/>
</dbReference>
<dbReference type="SUPFAM" id="SSF158472">
    <property type="entry name" value="HAMP domain-like"/>
    <property type="match status" value="1"/>
</dbReference>
<dbReference type="Gene3D" id="3.30.565.10">
    <property type="entry name" value="Histidine kinase-like ATPase, C-terminal domain"/>
    <property type="match status" value="1"/>
</dbReference>
<dbReference type="GO" id="GO:0000155">
    <property type="term" value="F:phosphorelay sensor kinase activity"/>
    <property type="evidence" value="ECO:0007669"/>
    <property type="project" value="InterPro"/>
</dbReference>
<evidence type="ECO:0000256" key="7">
    <source>
        <dbReference type="SAM" id="Coils"/>
    </source>
</evidence>
<keyword evidence="7" id="KW-0175">Coiled coil</keyword>
<reference evidence="10" key="1">
    <citation type="submission" date="2018-08" db="EMBL/GenBank/DDBJ databases">
        <title>Paenibacillus sp. M4BSY-1, whole genome shotgun sequence.</title>
        <authorList>
            <person name="Tuo L."/>
        </authorList>
    </citation>
    <scope>NUCLEOTIDE SEQUENCE [LARGE SCALE GENOMIC DNA]</scope>
    <source>
        <strain evidence="10">M4BSY-1</strain>
    </source>
</reference>
<evidence type="ECO:0000256" key="4">
    <source>
        <dbReference type="ARBA" id="ARBA00022679"/>
    </source>
</evidence>
<name>A0A371P6R3_9BACL</name>
<dbReference type="PANTHER" id="PTHR34220">
    <property type="entry name" value="SENSOR HISTIDINE KINASE YPDA"/>
    <property type="match status" value="1"/>
</dbReference>
<dbReference type="InterPro" id="IPR010559">
    <property type="entry name" value="Sig_transdc_His_kin_internal"/>
</dbReference>
<proteinExistence type="predicted"/>
<evidence type="ECO:0000256" key="6">
    <source>
        <dbReference type="ARBA" id="ARBA00023136"/>
    </source>
</evidence>
<organism evidence="10 11">
    <name type="scientific">Paenibacillus paeoniae</name>
    <dbReference type="NCBI Taxonomy" id="2292705"/>
    <lineage>
        <taxon>Bacteria</taxon>
        <taxon>Bacillati</taxon>
        <taxon>Bacillota</taxon>
        <taxon>Bacilli</taxon>
        <taxon>Bacillales</taxon>
        <taxon>Paenibacillaceae</taxon>
        <taxon>Paenibacillus</taxon>
    </lineage>
</organism>